<dbReference type="InterPro" id="IPR036388">
    <property type="entry name" value="WH-like_DNA-bd_sf"/>
</dbReference>
<dbReference type="InterPro" id="IPR014284">
    <property type="entry name" value="RNA_pol_sigma-70_dom"/>
</dbReference>
<dbReference type="Gene3D" id="1.10.1740.10">
    <property type="match status" value="1"/>
</dbReference>
<evidence type="ECO:0000259" key="9">
    <source>
        <dbReference type="Pfam" id="PF12680"/>
    </source>
</evidence>
<dbReference type="Pfam" id="PF12680">
    <property type="entry name" value="SnoaL_2"/>
    <property type="match status" value="1"/>
</dbReference>
<dbReference type="PANTHER" id="PTHR30173">
    <property type="entry name" value="SIGMA 19 FACTOR"/>
    <property type="match status" value="1"/>
</dbReference>
<evidence type="ECO:0000256" key="3">
    <source>
        <dbReference type="ARBA" id="ARBA00023015"/>
    </source>
</evidence>
<feature type="domain" description="RNA polymerase sigma factor 70 region 4 type 2" evidence="8">
    <location>
        <begin position="119"/>
        <end position="170"/>
    </location>
</feature>
<accession>A0ABW6S445</accession>
<dbReference type="Gene3D" id="3.10.450.50">
    <property type="match status" value="1"/>
</dbReference>
<evidence type="ECO:0000313" key="11">
    <source>
        <dbReference type="Proteomes" id="UP001601992"/>
    </source>
</evidence>
<reference evidence="10 11" key="1">
    <citation type="submission" date="2024-10" db="EMBL/GenBank/DDBJ databases">
        <title>The Natural Products Discovery Center: Release of the First 8490 Sequenced Strains for Exploring Actinobacteria Biosynthetic Diversity.</title>
        <authorList>
            <person name="Kalkreuter E."/>
            <person name="Kautsar S.A."/>
            <person name="Yang D."/>
            <person name="Bader C.D."/>
            <person name="Teijaro C.N."/>
            <person name="Fluegel L."/>
            <person name="Davis C.M."/>
            <person name="Simpson J.R."/>
            <person name="Lauterbach L."/>
            <person name="Steele A.D."/>
            <person name="Gui C."/>
            <person name="Meng S."/>
            <person name="Li G."/>
            <person name="Viehrig K."/>
            <person name="Ye F."/>
            <person name="Su P."/>
            <person name="Kiefer A.F."/>
            <person name="Nichols A."/>
            <person name="Cepeda A.J."/>
            <person name="Yan W."/>
            <person name="Fan B."/>
            <person name="Jiang Y."/>
            <person name="Adhikari A."/>
            <person name="Zheng C.-J."/>
            <person name="Schuster L."/>
            <person name="Cowan T.M."/>
            <person name="Smanski M.J."/>
            <person name="Chevrette M.G."/>
            <person name="De Carvalho L.P.S."/>
            <person name="Shen B."/>
        </authorList>
    </citation>
    <scope>NUCLEOTIDE SEQUENCE [LARGE SCALE GENOMIC DNA]</scope>
    <source>
        <strain evidence="10 11">NPDC002593</strain>
    </source>
</reference>
<evidence type="ECO:0000256" key="5">
    <source>
        <dbReference type="ARBA" id="ARBA00023125"/>
    </source>
</evidence>
<dbReference type="InterPro" id="IPR013249">
    <property type="entry name" value="RNA_pol_sigma70_r4_t2"/>
</dbReference>
<dbReference type="InterPro" id="IPR037401">
    <property type="entry name" value="SnoaL-like"/>
</dbReference>
<dbReference type="SUPFAM" id="SSF54427">
    <property type="entry name" value="NTF2-like"/>
    <property type="match status" value="1"/>
</dbReference>
<evidence type="ECO:0000259" key="7">
    <source>
        <dbReference type="Pfam" id="PF04542"/>
    </source>
</evidence>
<dbReference type="InterPro" id="IPR013325">
    <property type="entry name" value="RNA_pol_sigma_r2"/>
</dbReference>
<keyword evidence="4" id="KW-0731">Sigma factor</keyword>
<dbReference type="InterPro" id="IPR013324">
    <property type="entry name" value="RNA_pol_sigma_r3/r4-like"/>
</dbReference>
<feature type="domain" description="SnoaL-like" evidence="9">
    <location>
        <begin position="189"/>
        <end position="287"/>
    </location>
</feature>
<comment type="similarity">
    <text evidence="1">Belongs to the sigma-70 factor family. ECF subfamily.</text>
</comment>
<sequence length="303" mass="33170">MTYRAPHRADDEVTERFLGYRELLFSVVYNMLGSIADTEDVLQEVWLAWAARHRDPHAQPIENARAYLVRAAANQALARRVEVSRRRETYMGPWLPEPIVVDEQDAASALVRKESPSTAVLVVLETLSPLERAVFVLHDVFGFPHTEIGDILGRTPAAVRQAAARARRHLHSPQPRHPADPEVRAQVTERFAEAVLGGDLPALLQVLAPDVTLWTDSGGRGPARSLRPVHGREAVAAIFTAVAADLPSGGVDIRYRWVAGDPCALVFSGDSPLAAVVIEPDARGTRIAAIYSITNPDKLTGIR</sequence>
<dbReference type="Gene3D" id="1.10.10.10">
    <property type="entry name" value="Winged helix-like DNA-binding domain superfamily/Winged helix DNA-binding domain"/>
    <property type="match status" value="1"/>
</dbReference>
<evidence type="ECO:0000256" key="4">
    <source>
        <dbReference type="ARBA" id="ARBA00023082"/>
    </source>
</evidence>
<dbReference type="RefSeq" id="WP_387405176.1">
    <property type="nucleotide sequence ID" value="NZ_JBIAQY010000009.1"/>
</dbReference>
<evidence type="ECO:0000256" key="2">
    <source>
        <dbReference type="ARBA" id="ARBA00011344"/>
    </source>
</evidence>
<protein>
    <submittedName>
        <fullName evidence="10">Sigma-70 family RNA polymerase sigma factor</fullName>
    </submittedName>
</protein>
<name>A0ABW6S445_9NOCA</name>
<dbReference type="SUPFAM" id="SSF88659">
    <property type="entry name" value="Sigma3 and sigma4 domains of RNA polymerase sigma factors"/>
    <property type="match status" value="1"/>
</dbReference>
<comment type="caution">
    <text evidence="10">The sequence shown here is derived from an EMBL/GenBank/DDBJ whole genome shotgun (WGS) entry which is preliminary data.</text>
</comment>
<dbReference type="SUPFAM" id="SSF88946">
    <property type="entry name" value="Sigma2 domain of RNA polymerase sigma factors"/>
    <property type="match status" value="1"/>
</dbReference>
<evidence type="ECO:0000259" key="8">
    <source>
        <dbReference type="Pfam" id="PF08281"/>
    </source>
</evidence>
<gene>
    <name evidence="10" type="ORF">ACFYXQ_25095</name>
</gene>
<keyword evidence="6" id="KW-0804">Transcription</keyword>
<keyword evidence="3" id="KW-0805">Transcription regulation</keyword>
<dbReference type="Pfam" id="PF08281">
    <property type="entry name" value="Sigma70_r4_2"/>
    <property type="match status" value="1"/>
</dbReference>
<dbReference type="PANTHER" id="PTHR30173:SF36">
    <property type="entry name" value="ECF RNA POLYMERASE SIGMA FACTOR SIGJ"/>
    <property type="match status" value="1"/>
</dbReference>
<dbReference type="InterPro" id="IPR052704">
    <property type="entry name" value="ECF_Sigma-70_Domain"/>
</dbReference>
<dbReference type="Proteomes" id="UP001601992">
    <property type="component" value="Unassembled WGS sequence"/>
</dbReference>
<keyword evidence="5" id="KW-0238">DNA-binding</keyword>
<evidence type="ECO:0000256" key="1">
    <source>
        <dbReference type="ARBA" id="ARBA00010641"/>
    </source>
</evidence>
<comment type="subunit">
    <text evidence="2">Interacts transiently with the RNA polymerase catalytic core formed by RpoA, RpoB, RpoC and RpoZ (2 alpha, 1 beta, 1 beta' and 1 omega subunit) to form the RNA polymerase holoenzyme that can initiate transcription.</text>
</comment>
<dbReference type="EMBL" id="JBIAQY010000009">
    <property type="protein sequence ID" value="MFF3571062.1"/>
    <property type="molecule type" value="Genomic_DNA"/>
</dbReference>
<dbReference type="InterPro" id="IPR007627">
    <property type="entry name" value="RNA_pol_sigma70_r2"/>
</dbReference>
<dbReference type="InterPro" id="IPR032710">
    <property type="entry name" value="NTF2-like_dom_sf"/>
</dbReference>
<proteinExistence type="inferred from homology"/>
<dbReference type="NCBIfam" id="TIGR02937">
    <property type="entry name" value="sigma70-ECF"/>
    <property type="match status" value="1"/>
</dbReference>
<dbReference type="Pfam" id="PF04542">
    <property type="entry name" value="Sigma70_r2"/>
    <property type="match status" value="1"/>
</dbReference>
<evidence type="ECO:0000256" key="6">
    <source>
        <dbReference type="ARBA" id="ARBA00023163"/>
    </source>
</evidence>
<feature type="domain" description="RNA polymerase sigma-70 region 2" evidence="7">
    <location>
        <begin position="20"/>
        <end position="78"/>
    </location>
</feature>
<organism evidence="10 11">
    <name type="scientific">Nocardia jiangxiensis</name>
    <dbReference type="NCBI Taxonomy" id="282685"/>
    <lineage>
        <taxon>Bacteria</taxon>
        <taxon>Bacillati</taxon>
        <taxon>Actinomycetota</taxon>
        <taxon>Actinomycetes</taxon>
        <taxon>Mycobacteriales</taxon>
        <taxon>Nocardiaceae</taxon>
        <taxon>Nocardia</taxon>
    </lineage>
</organism>
<keyword evidence="11" id="KW-1185">Reference proteome</keyword>
<evidence type="ECO:0000313" key="10">
    <source>
        <dbReference type="EMBL" id="MFF3571062.1"/>
    </source>
</evidence>